<evidence type="ECO:0000256" key="13">
    <source>
        <dbReference type="ARBA" id="ARBA00029821"/>
    </source>
</evidence>
<dbReference type="InterPro" id="IPR029063">
    <property type="entry name" value="SAM-dependent_MTases_sf"/>
</dbReference>
<evidence type="ECO:0000256" key="15">
    <source>
        <dbReference type="PIRNR" id="PIRNR017570"/>
    </source>
</evidence>
<dbReference type="GeneID" id="54486134"/>
<dbReference type="InterPro" id="IPR030445">
    <property type="entry name" value="H3-K79_meTrfase"/>
</dbReference>
<dbReference type="PANTHER" id="PTHR21451">
    <property type="entry name" value="HISTONE H3 METHYLTRANSFERASE"/>
    <property type="match status" value="1"/>
</dbReference>
<keyword evidence="6 15" id="KW-0808">Transferase</keyword>
<keyword evidence="12 15" id="KW-0539">Nucleus</keyword>
<feature type="binding site" evidence="16">
    <location>
        <begin position="388"/>
        <end position="389"/>
    </location>
    <ligand>
        <name>S-adenosyl-L-methionine</name>
        <dbReference type="ChEBI" id="CHEBI:59789"/>
    </ligand>
</feature>
<feature type="compositionally biased region" description="Polar residues" evidence="17">
    <location>
        <begin position="64"/>
        <end position="73"/>
    </location>
</feature>
<sequence>MFANFKAAKVQKRTVVVSKNGEMSSPKTPSHSGIDANNLKRAHSTPNLKPSSLVNRGPRPSPKPSSQSISRHSTPPRKKAPAKRKIVSEIQRVESSDESSNEEEAATRKRTKLSTDLTPDPARKTWVTEEDLRRKTSKIIHGTDLVDMVDKRIPMFPAEDKPATLSLKYPSNSDSERFLLMKGRESESFDPVEDIVQTIYQVCKHYFPPAQTEELTDDISGIPRRLRTAVYKKSQSDFLKVVEEYNTLVSTSLADGTIPRALQASHTVSLELVERILSQCTSRTVSPHVALLRQYENGGNNVYGELLPRFIHLIFREMALTSSSVFVDLGSGVGNVVLQAALETGAESWGIEMMPNPCKLAASQRAEFSARCALWGIRPGAVHLLDGDFTKNDRITAMLPRADVILVNNKAFNPELNELLMLRFLDLKEGARIFSLKSFVPANWEIKENNLEDIRNTLKVERREYFSGSVSWTDAAGEYFVATKTFELLREFQARKVRRAKR</sequence>
<evidence type="ECO:0000256" key="8">
    <source>
        <dbReference type="ARBA" id="ARBA00022737"/>
    </source>
</evidence>
<dbReference type="GO" id="GO:0000077">
    <property type="term" value="P:DNA damage checkpoint signaling"/>
    <property type="evidence" value="ECO:0007669"/>
    <property type="project" value="InterPro"/>
</dbReference>
<dbReference type="EC" id="2.1.1.360" evidence="3 15"/>
<feature type="binding site" evidence="16">
    <location>
        <begin position="303"/>
        <end position="306"/>
    </location>
    <ligand>
        <name>S-adenosyl-L-methionine</name>
        <dbReference type="ChEBI" id="CHEBI:59789"/>
    </ligand>
</feature>
<reference evidence="19" key="1">
    <citation type="journal article" date="2020" name="Stud. Mycol.">
        <title>101 Dothideomycetes genomes: a test case for predicting lifestyles and emergence of pathogens.</title>
        <authorList>
            <person name="Haridas S."/>
            <person name="Albert R."/>
            <person name="Binder M."/>
            <person name="Bloem J."/>
            <person name="Labutti K."/>
            <person name="Salamov A."/>
            <person name="Andreopoulos B."/>
            <person name="Baker S."/>
            <person name="Barry K."/>
            <person name="Bills G."/>
            <person name="Bluhm B."/>
            <person name="Cannon C."/>
            <person name="Castanera R."/>
            <person name="Culley D."/>
            <person name="Daum C."/>
            <person name="Ezra D."/>
            <person name="Gonzalez J."/>
            <person name="Henrissat B."/>
            <person name="Kuo A."/>
            <person name="Liang C."/>
            <person name="Lipzen A."/>
            <person name="Lutzoni F."/>
            <person name="Magnuson J."/>
            <person name="Mondo S."/>
            <person name="Nolan M."/>
            <person name="Ohm R."/>
            <person name="Pangilinan J."/>
            <person name="Park H.-J."/>
            <person name="Ramirez L."/>
            <person name="Alfaro M."/>
            <person name="Sun H."/>
            <person name="Tritt A."/>
            <person name="Yoshinaga Y."/>
            <person name="Zwiers L.-H."/>
            <person name="Turgeon B."/>
            <person name="Goodwin S."/>
            <person name="Spatafora J."/>
            <person name="Crous P."/>
            <person name="Grigoriev I."/>
        </authorList>
    </citation>
    <scope>NUCLEOTIDE SEQUENCE</scope>
    <source>
        <strain evidence="19">CBS 121739</strain>
    </source>
</reference>
<evidence type="ECO:0000256" key="14">
    <source>
        <dbReference type="ARBA" id="ARBA00047770"/>
    </source>
</evidence>
<dbReference type="RefSeq" id="XP_033605040.1">
    <property type="nucleotide sequence ID" value="XM_033745080.1"/>
</dbReference>
<organism evidence="19 20">
    <name type="scientific">Pseudovirgaria hyperparasitica</name>
    <dbReference type="NCBI Taxonomy" id="470096"/>
    <lineage>
        <taxon>Eukaryota</taxon>
        <taxon>Fungi</taxon>
        <taxon>Dikarya</taxon>
        <taxon>Ascomycota</taxon>
        <taxon>Pezizomycotina</taxon>
        <taxon>Dothideomycetes</taxon>
        <taxon>Dothideomycetes incertae sedis</taxon>
        <taxon>Acrospermales</taxon>
        <taxon>Acrospermaceae</taxon>
        <taxon>Pseudovirgaria</taxon>
    </lineage>
</organism>
<evidence type="ECO:0000256" key="16">
    <source>
        <dbReference type="PIRSR" id="PIRSR017570-1"/>
    </source>
</evidence>
<feature type="binding site" evidence="16">
    <location>
        <begin position="326"/>
        <end position="335"/>
    </location>
    <ligand>
        <name>S-adenosyl-L-methionine</name>
        <dbReference type="ChEBI" id="CHEBI:59789"/>
    </ligand>
</feature>
<protein>
    <recommendedName>
        <fullName evidence="4 15">Histone-lysine N-methyltransferase, H3 lysine-79 specific</fullName>
        <ecNumber evidence="3 15">2.1.1.360</ecNumber>
    </recommendedName>
    <alternativeName>
        <fullName evidence="13 15">Histone H3-K79 methyltransferase</fullName>
    </alternativeName>
</protein>
<keyword evidence="5 15" id="KW-0489">Methyltransferase</keyword>
<comment type="subcellular location">
    <subcellularLocation>
        <location evidence="2 15">Nucleus</location>
    </subcellularLocation>
</comment>
<keyword evidence="9 15" id="KW-0156">Chromatin regulator</keyword>
<dbReference type="GO" id="GO:0000786">
    <property type="term" value="C:nucleosome"/>
    <property type="evidence" value="ECO:0007669"/>
    <property type="project" value="InterPro"/>
</dbReference>
<feature type="compositionally biased region" description="Polar residues" evidence="17">
    <location>
        <begin position="44"/>
        <end position="54"/>
    </location>
</feature>
<evidence type="ECO:0000256" key="1">
    <source>
        <dbReference type="ARBA" id="ARBA00003482"/>
    </source>
</evidence>
<evidence type="ECO:0000256" key="2">
    <source>
        <dbReference type="ARBA" id="ARBA00004123"/>
    </source>
</evidence>
<evidence type="ECO:0000256" key="11">
    <source>
        <dbReference type="ARBA" id="ARBA00023163"/>
    </source>
</evidence>
<dbReference type="PROSITE" id="PS51569">
    <property type="entry name" value="DOT1"/>
    <property type="match status" value="1"/>
</dbReference>
<gene>
    <name evidence="19" type="ORF">EJ05DRAFT_481512</name>
</gene>
<feature type="domain" description="DOT1" evidence="18">
    <location>
        <begin position="176"/>
        <end position="497"/>
    </location>
</feature>
<dbReference type="GO" id="GO:0006281">
    <property type="term" value="P:DNA repair"/>
    <property type="evidence" value="ECO:0007669"/>
    <property type="project" value="InterPro"/>
</dbReference>
<dbReference type="FunFam" id="3.40.50.150:FF:000033">
    <property type="entry name" value="Histone-lysine N-methyltransferase, H3 lysine-79 specific"/>
    <property type="match status" value="1"/>
</dbReference>
<name>A0A6A6WK95_9PEZI</name>
<evidence type="ECO:0000256" key="3">
    <source>
        <dbReference type="ARBA" id="ARBA00012190"/>
    </source>
</evidence>
<dbReference type="InterPro" id="IPR021162">
    <property type="entry name" value="Dot1"/>
</dbReference>
<dbReference type="Gene3D" id="1.10.260.170">
    <property type="match status" value="1"/>
</dbReference>
<dbReference type="Pfam" id="PF08123">
    <property type="entry name" value="DOT1"/>
    <property type="match status" value="1"/>
</dbReference>
<dbReference type="AlphaFoldDB" id="A0A6A6WK95"/>
<dbReference type="SUPFAM" id="SSF53335">
    <property type="entry name" value="S-adenosyl-L-methionine-dependent methyltransferases"/>
    <property type="match status" value="1"/>
</dbReference>
<evidence type="ECO:0000313" key="19">
    <source>
        <dbReference type="EMBL" id="KAF2762589.1"/>
    </source>
</evidence>
<feature type="region of interest" description="Disordered" evidence="17">
    <location>
        <begin position="1"/>
        <end position="122"/>
    </location>
</feature>
<dbReference type="OrthoDB" id="443402at2759"/>
<dbReference type="GO" id="GO:0032259">
    <property type="term" value="P:methylation"/>
    <property type="evidence" value="ECO:0007669"/>
    <property type="project" value="UniProtKB-KW"/>
</dbReference>
<proteinExistence type="inferred from homology"/>
<keyword evidence="8" id="KW-0677">Repeat</keyword>
<dbReference type="GO" id="GO:0042393">
    <property type="term" value="F:histone binding"/>
    <property type="evidence" value="ECO:0007669"/>
    <property type="project" value="InterPro"/>
</dbReference>
<dbReference type="GO" id="GO:0031509">
    <property type="term" value="P:subtelomeric heterochromatin formation"/>
    <property type="evidence" value="ECO:0007669"/>
    <property type="project" value="InterPro"/>
</dbReference>
<dbReference type="CDD" id="cd02440">
    <property type="entry name" value="AdoMet_MTases"/>
    <property type="match status" value="1"/>
</dbReference>
<dbReference type="PANTHER" id="PTHR21451:SF0">
    <property type="entry name" value="HISTONE-LYSINE N-METHYLTRANSFERASE, H3 LYSINE-79 SPECIFIC"/>
    <property type="match status" value="1"/>
</dbReference>
<comment type="function">
    <text evidence="1 15">Histone methyltransferase that specifically trimethylates histone H3 to form H3K79me3. This methylation is required for telomere silencing and for the pachytene checkpoint during the meiotic cell cycle by allowing the recruitment of RAD9 to double strand breaks. Nucleosomes are preferred as substrate compared to free histone.</text>
</comment>
<evidence type="ECO:0000256" key="17">
    <source>
        <dbReference type="SAM" id="MobiDB-lite"/>
    </source>
</evidence>
<evidence type="ECO:0000256" key="10">
    <source>
        <dbReference type="ARBA" id="ARBA00023015"/>
    </source>
</evidence>
<dbReference type="Proteomes" id="UP000799437">
    <property type="component" value="Unassembled WGS sequence"/>
</dbReference>
<dbReference type="Gene3D" id="3.40.50.150">
    <property type="entry name" value="Vaccinia Virus protein VP39"/>
    <property type="match status" value="1"/>
</dbReference>
<evidence type="ECO:0000313" key="20">
    <source>
        <dbReference type="Proteomes" id="UP000799437"/>
    </source>
</evidence>
<dbReference type="InterPro" id="IPR025789">
    <property type="entry name" value="DOT1_dom"/>
</dbReference>
<evidence type="ECO:0000256" key="12">
    <source>
        <dbReference type="ARBA" id="ARBA00023242"/>
    </source>
</evidence>
<dbReference type="GO" id="GO:0140956">
    <property type="term" value="F:histone H3K79 trimethyltransferase activity"/>
    <property type="evidence" value="ECO:0007669"/>
    <property type="project" value="UniProtKB-EC"/>
</dbReference>
<keyword evidence="11 15" id="KW-0804">Transcription</keyword>
<keyword evidence="7 15" id="KW-0949">S-adenosyl-L-methionine</keyword>
<evidence type="ECO:0000256" key="5">
    <source>
        <dbReference type="ARBA" id="ARBA00022603"/>
    </source>
</evidence>
<comment type="catalytic activity">
    <reaction evidence="14 15">
        <text>L-lysyl(79)-[histone H3] + 3 S-adenosyl-L-methionine = N(6),N(6),N(6)-trimethyl-L-lysyl(79)-[histone H3] + 3 S-adenosyl-L-homocysteine + 3 H(+)</text>
        <dbReference type="Rhea" id="RHEA:60328"/>
        <dbReference type="Rhea" id="RHEA-COMP:15549"/>
        <dbReference type="Rhea" id="RHEA-COMP:15552"/>
        <dbReference type="ChEBI" id="CHEBI:15378"/>
        <dbReference type="ChEBI" id="CHEBI:29969"/>
        <dbReference type="ChEBI" id="CHEBI:57856"/>
        <dbReference type="ChEBI" id="CHEBI:59789"/>
        <dbReference type="ChEBI" id="CHEBI:61961"/>
        <dbReference type="EC" id="2.1.1.360"/>
    </reaction>
</comment>
<feature type="compositionally biased region" description="Polar residues" evidence="17">
    <location>
        <begin position="21"/>
        <end position="31"/>
    </location>
</feature>
<keyword evidence="20" id="KW-1185">Reference proteome</keyword>
<keyword evidence="10 15" id="KW-0805">Transcription regulation</keyword>
<comment type="similarity">
    <text evidence="15">Belongs to the class I-like SAM-binding methyltransferase superfamily. DOT1 family.</text>
</comment>
<accession>A0A6A6WK95</accession>
<evidence type="ECO:0000256" key="9">
    <source>
        <dbReference type="ARBA" id="ARBA00022853"/>
    </source>
</evidence>
<feature type="compositionally biased region" description="Basic residues" evidence="17">
    <location>
        <begin position="74"/>
        <end position="85"/>
    </location>
</feature>
<dbReference type="GO" id="GO:0000781">
    <property type="term" value="C:chromosome, telomeric region"/>
    <property type="evidence" value="ECO:0007669"/>
    <property type="project" value="GOC"/>
</dbReference>
<dbReference type="PIRSF" id="PIRSF017570">
    <property type="entry name" value="Histone_H3-K79_MeTrfase"/>
    <property type="match status" value="1"/>
</dbReference>
<dbReference type="EMBL" id="ML996565">
    <property type="protein sequence ID" value="KAF2762589.1"/>
    <property type="molecule type" value="Genomic_DNA"/>
</dbReference>
<evidence type="ECO:0000256" key="6">
    <source>
        <dbReference type="ARBA" id="ARBA00022679"/>
    </source>
</evidence>
<dbReference type="GO" id="GO:0005634">
    <property type="term" value="C:nucleus"/>
    <property type="evidence" value="ECO:0007669"/>
    <property type="project" value="UniProtKB-SubCell"/>
</dbReference>
<evidence type="ECO:0000256" key="4">
    <source>
        <dbReference type="ARBA" id="ARBA00020987"/>
    </source>
</evidence>
<feature type="binding site" evidence="16">
    <location>
        <position position="352"/>
    </location>
    <ligand>
        <name>S-adenosyl-L-methionine</name>
        <dbReference type="ChEBI" id="CHEBI:59789"/>
    </ligand>
</feature>
<evidence type="ECO:0000259" key="18">
    <source>
        <dbReference type="PROSITE" id="PS51569"/>
    </source>
</evidence>
<evidence type="ECO:0000256" key="7">
    <source>
        <dbReference type="ARBA" id="ARBA00022691"/>
    </source>
</evidence>